<organism evidence="1 2">
    <name type="scientific">Dyadobacter beijingensis</name>
    <dbReference type="NCBI Taxonomy" id="365489"/>
    <lineage>
        <taxon>Bacteria</taxon>
        <taxon>Pseudomonadati</taxon>
        <taxon>Bacteroidota</taxon>
        <taxon>Cytophagia</taxon>
        <taxon>Cytophagales</taxon>
        <taxon>Spirosomataceae</taxon>
        <taxon>Dyadobacter</taxon>
    </lineage>
</organism>
<gene>
    <name evidence="1" type="ORF">GCM10010967_12040</name>
</gene>
<comment type="caution">
    <text evidence="1">The sequence shown here is derived from an EMBL/GenBank/DDBJ whole genome shotgun (WGS) entry which is preliminary data.</text>
</comment>
<name>A0ABQ2HHE3_9BACT</name>
<dbReference type="RefSeq" id="WP_019942575.1">
    <property type="nucleotide sequence ID" value="NZ_BMLI01000001.1"/>
</dbReference>
<protein>
    <submittedName>
        <fullName evidence="1">Uncharacterized protein</fullName>
    </submittedName>
</protein>
<accession>A0ABQ2HHE3</accession>
<sequence length="157" mass="17832">MTPTDDIFWKYLSPILDEQKADSGIVYSKMSDANGMDRIIGDSRSEDVYPGIFVMRPKYRGNIIDNALLNALFELTLFVFFKGDTDEHNSEDQAYRNAETVACKIVNRLQHDRFAGKNYLDFDSVTLEPVQYQTGVDATCGYELKARLGIPANHIFC</sequence>
<evidence type="ECO:0000313" key="1">
    <source>
        <dbReference type="EMBL" id="GGM81857.1"/>
    </source>
</evidence>
<proteinExistence type="predicted"/>
<dbReference type="EMBL" id="BMLI01000001">
    <property type="protein sequence ID" value="GGM81857.1"/>
    <property type="molecule type" value="Genomic_DNA"/>
</dbReference>
<evidence type="ECO:0000313" key="2">
    <source>
        <dbReference type="Proteomes" id="UP000632339"/>
    </source>
</evidence>
<reference evidence="2" key="1">
    <citation type="journal article" date="2019" name="Int. J. Syst. Evol. Microbiol.">
        <title>The Global Catalogue of Microorganisms (GCM) 10K type strain sequencing project: providing services to taxonomists for standard genome sequencing and annotation.</title>
        <authorList>
            <consortium name="The Broad Institute Genomics Platform"/>
            <consortium name="The Broad Institute Genome Sequencing Center for Infectious Disease"/>
            <person name="Wu L."/>
            <person name="Ma J."/>
        </authorList>
    </citation>
    <scope>NUCLEOTIDE SEQUENCE [LARGE SCALE GENOMIC DNA]</scope>
    <source>
        <strain evidence="2">CGMCC 1.6375</strain>
    </source>
</reference>
<keyword evidence="2" id="KW-1185">Reference proteome</keyword>
<dbReference type="Proteomes" id="UP000632339">
    <property type="component" value="Unassembled WGS sequence"/>
</dbReference>